<feature type="compositionally biased region" description="Basic residues" evidence="1">
    <location>
        <begin position="977"/>
        <end position="986"/>
    </location>
</feature>
<evidence type="ECO:0000256" key="1">
    <source>
        <dbReference type="SAM" id="MobiDB-lite"/>
    </source>
</evidence>
<keyword evidence="2" id="KW-1185">Reference proteome</keyword>
<evidence type="ECO:0000313" key="3">
    <source>
        <dbReference type="RefSeq" id="XP_055861894.1"/>
    </source>
</evidence>
<dbReference type="Proteomes" id="UP001165740">
    <property type="component" value="Chromosome 12"/>
</dbReference>
<proteinExistence type="predicted"/>
<feature type="region of interest" description="Disordered" evidence="1">
    <location>
        <begin position="943"/>
        <end position="986"/>
    </location>
</feature>
<dbReference type="RefSeq" id="XP_055861894.1">
    <property type="nucleotide sequence ID" value="XM_056005919.1"/>
</dbReference>
<feature type="compositionally biased region" description="Polar residues" evidence="1">
    <location>
        <begin position="868"/>
        <end position="882"/>
    </location>
</feature>
<feature type="compositionally biased region" description="Polar residues" evidence="1">
    <location>
        <begin position="492"/>
        <end position="504"/>
    </location>
</feature>
<feature type="region of interest" description="Disordered" evidence="1">
    <location>
        <begin position="480"/>
        <end position="507"/>
    </location>
</feature>
<feature type="compositionally biased region" description="Polar residues" evidence="1">
    <location>
        <begin position="967"/>
        <end position="976"/>
    </location>
</feature>
<protein>
    <submittedName>
        <fullName evidence="3">Uncharacterized protein LOC106071450 isoform X1</fullName>
    </submittedName>
</protein>
<feature type="region of interest" description="Disordered" evidence="1">
    <location>
        <begin position="665"/>
        <end position="735"/>
    </location>
</feature>
<organism evidence="2 3">
    <name type="scientific">Biomphalaria glabrata</name>
    <name type="common">Bloodfluke planorb</name>
    <name type="synonym">Freshwater snail</name>
    <dbReference type="NCBI Taxonomy" id="6526"/>
    <lineage>
        <taxon>Eukaryota</taxon>
        <taxon>Metazoa</taxon>
        <taxon>Spiralia</taxon>
        <taxon>Lophotrochozoa</taxon>
        <taxon>Mollusca</taxon>
        <taxon>Gastropoda</taxon>
        <taxon>Heterobranchia</taxon>
        <taxon>Euthyneura</taxon>
        <taxon>Panpulmonata</taxon>
        <taxon>Hygrophila</taxon>
        <taxon>Lymnaeoidea</taxon>
        <taxon>Planorbidae</taxon>
        <taxon>Biomphalaria</taxon>
    </lineage>
</organism>
<evidence type="ECO:0000313" key="2">
    <source>
        <dbReference type="Proteomes" id="UP001165740"/>
    </source>
</evidence>
<feature type="region of interest" description="Disordered" evidence="1">
    <location>
        <begin position="856"/>
        <end position="923"/>
    </location>
</feature>
<reference evidence="3" key="1">
    <citation type="submission" date="2025-08" db="UniProtKB">
        <authorList>
            <consortium name="RefSeq"/>
        </authorList>
    </citation>
    <scope>IDENTIFICATION</scope>
</reference>
<dbReference type="GeneID" id="106071450"/>
<accession>A0A9W2YGN8</accession>
<feature type="compositionally biased region" description="Basic and acidic residues" evidence="1">
    <location>
        <begin position="887"/>
        <end position="900"/>
    </location>
</feature>
<feature type="compositionally biased region" description="Basic residues" evidence="1">
    <location>
        <begin position="373"/>
        <end position="383"/>
    </location>
</feature>
<sequence>MCFRQLQHRTVDLQKTLITLRNSKLNCNLKWTKSNRYTKEDISQQEMDNIDKTLSTCFQEVQNFMKVLELSKSDEHVWINSLEQLESKMGLHGIEILQAMNILVTFCSSLTVLKNLMQVFVRKVTLLMDKLNLISDEQQSQDTWKLVQNFWSLCDNRHMQLSGMAYGYTAEFYETLPSLASIFIDLFIAANRSKKKLRRLSKKLFGWLKFELNERCLKTALLEVSEHSPVGASIVFPILKKLLSQPLGFTDNLDYLLHIVLLKSWLPVCDQLKEIAETSKSLKAPETFVQWLKEKWMQSCEHLPEDKSLKGSRVSELLLELDETAVEELIDVFSNCLWSQYGAQDRSSAAAHVFVIDKKGNEPESQKDAMATGKKRRKRKKKKSEPELRSLIVDDDNGLEIDSYMLTDAEFKKQDGRKESTESNLLRISISEQGEKDLMELTFSSDNNNKSSNNPFPDDIMLIGMVSPTTCQQDGFYLDRTSTSSSKKRNVTKQIIPSSHASDSGESEVEILKDNLDLSCLSSSKSMLSRKRRLDDSEVIDITDETHVGQANRPKKIKLAASSTSESDDVEICHTKLKENVPKMSIPQMSSTNDVVDISDDLDDIAKDNGDKSDVQGDEIYFVSPKKIKNSPLKMSPSPLKKGLKEVIHILEDQSASIENEVNKINHSEELQVQNMDSPQKTKANSNSKKSPLKQKDSQVLEEANDVQYEEKESEDEVVQMNQSDNLEKEVDVVETASVKSPLKSKFITRLEDESPDAQPGAPSTTEQKISLMLTQIRQSVKVVDEKPLTNIKTRFRTKSETNVCSDKTEAHKSKETLSDWLRKPSKAVKLAEDAVIANMNNDKVGIINKKVLIEAPGKRQSPRTKSNKSINQNETKTQIASIGSLIRERHTIDSEEESMKSTPKKKSPSQQSPFKRSYFLRNKHLAGSPSKCEVCSQDNKCLEHLGGQTPKNPDTGRSQKIKKLNSDSPLSLSTPTRKRPSTPKI</sequence>
<gene>
    <name evidence="3" type="primary">LOC106071450</name>
</gene>
<feature type="compositionally biased region" description="Low complexity" evidence="1">
    <location>
        <begin position="909"/>
        <end position="918"/>
    </location>
</feature>
<dbReference type="OrthoDB" id="6162645at2759"/>
<feature type="region of interest" description="Disordered" evidence="1">
    <location>
        <begin position="361"/>
        <end position="388"/>
    </location>
</feature>
<dbReference type="AlphaFoldDB" id="A0A9W2YGN8"/>
<name>A0A9W2YGN8_BIOGL</name>
<feature type="compositionally biased region" description="Polar residues" evidence="1">
    <location>
        <begin position="671"/>
        <end position="690"/>
    </location>
</feature>
<feature type="compositionally biased region" description="Polar residues" evidence="1">
    <location>
        <begin position="950"/>
        <end position="959"/>
    </location>
</feature>